<dbReference type="InterPro" id="IPR055170">
    <property type="entry name" value="GFO_IDH_MocA-like_dom"/>
</dbReference>
<protein>
    <submittedName>
        <fullName evidence="4">Oxidoreductase domain protein</fullName>
    </submittedName>
</protein>
<dbReference type="PANTHER" id="PTHR43818">
    <property type="entry name" value="BCDNA.GH03377"/>
    <property type="match status" value="1"/>
</dbReference>
<dbReference type="SUPFAM" id="SSF51735">
    <property type="entry name" value="NAD(P)-binding Rossmann-fold domains"/>
    <property type="match status" value="1"/>
</dbReference>
<accession>Q01ZJ8</accession>
<dbReference type="PANTHER" id="PTHR43818:SF11">
    <property type="entry name" value="BCDNA.GH03377"/>
    <property type="match status" value="1"/>
</dbReference>
<dbReference type="Pfam" id="PF01408">
    <property type="entry name" value="GFO_IDH_MocA"/>
    <property type="match status" value="1"/>
</dbReference>
<evidence type="ECO:0000313" key="4">
    <source>
        <dbReference type="EMBL" id="ABJ84917.1"/>
    </source>
</evidence>
<proteinExistence type="predicted"/>
<evidence type="ECO:0000259" key="3">
    <source>
        <dbReference type="Pfam" id="PF22725"/>
    </source>
</evidence>
<dbReference type="AlphaFoldDB" id="Q01ZJ8"/>
<dbReference type="EMBL" id="CP000473">
    <property type="protein sequence ID" value="ABJ84917.1"/>
    <property type="molecule type" value="Genomic_DNA"/>
</dbReference>
<dbReference type="InterPro" id="IPR000683">
    <property type="entry name" value="Gfo/Idh/MocA-like_OxRdtase_N"/>
</dbReference>
<keyword evidence="1" id="KW-0560">Oxidoreductase</keyword>
<dbReference type="GO" id="GO:0000166">
    <property type="term" value="F:nucleotide binding"/>
    <property type="evidence" value="ECO:0007669"/>
    <property type="project" value="InterPro"/>
</dbReference>
<dbReference type="HOGENOM" id="CLU_023194_24_0_0"/>
<feature type="domain" description="GFO/IDH/MocA-like oxidoreductase" evidence="3">
    <location>
        <begin position="212"/>
        <end position="310"/>
    </location>
</feature>
<sequence>MENPNPHRRQFVRAALVTAASYSRILGANDRIRIGAIGTGGRCQYLLSQLKMLEDNEIVACCDVYEPRRLEAKTKYGTADASVHVDYREILDRKDIDGVVVGTPDHWHVPVTIASVRAGKDVYCEKPVTHTLEEAAPLLAAVRETNRVLQTGTQQRSWEHFAQARDVIAEGRLGQVTLIRTYWFQNHIPAIGRVPSFDTTKLDWKRFLGSAADRPFDPDQFGNWRWYWDFGGGAMTDLFIHWVDVAHWIMGDDSPSRATANGLKAVLLQRQTPDTMSAALAYGKVIVEFDCALLGYIEGGGLMIRGTKAGMRLWRGGFEIYDEIPRYSENPNPSNAAMQVKSKQDGTLPHMKNFLDCVRSRKQPNAHVEIGIAAARAGHVANLAMRGSGVWNAGGRG</sequence>
<evidence type="ECO:0000256" key="1">
    <source>
        <dbReference type="ARBA" id="ARBA00023002"/>
    </source>
</evidence>
<dbReference type="Gene3D" id="3.40.50.720">
    <property type="entry name" value="NAD(P)-binding Rossmann-like Domain"/>
    <property type="match status" value="1"/>
</dbReference>
<dbReference type="InterPro" id="IPR036291">
    <property type="entry name" value="NAD(P)-bd_dom_sf"/>
</dbReference>
<evidence type="ECO:0000259" key="2">
    <source>
        <dbReference type="Pfam" id="PF01408"/>
    </source>
</evidence>
<dbReference type="InterPro" id="IPR050463">
    <property type="entry name" value="Gfo/Idh/MocA_oxidrdct_glycsds"/>
</dbReference>
<organism evidence="4">
    <name type="scientific">Solibacter usitatus (strain Ellin6076)</name>
    <dbReference type="NCBI Taxonomy" id="234267"/>
    <lineage>
        <taxon>Bacteria</taxon>
        <taxon>Pseudomonadati</taxon>
        <taxon>Acidobacteriota</taxon>
        <taxon>Terriglobia</taxon>
        <taxon>Bryobacterales</taxon>
        <taxon>Solibacteraceae</taxon>
        <taxon>Candidatus Solibacter</taxon>
    </lineage>
</organism>
<dbReference type="Pfam" id="PF22725">
    <property type="entry name" value="GFO_IDH_MocA_C3"/>
    <property type="match status" value="1"/>
</dbReference>
<dbReference type="Gene3D" id="3.30.360.10">
    <property type="entry name" value="Dihydrodipicolinate Reductase, domain 2"/>
    <property type="match status" value="1"/>
</dbReference>
<dbReference type="KEGG" id="sus:Acid_3950"/>
<name>Q01ZJ8_SOLUE</name>
<dbReference type="OrthoDB" id="127850at2"/>
<gene>
    <name evidence="4" type="ordered locus">Acid_3950</name>
</gene>
<dbReference type="SUPFAM" id="SSF55347">
    <property type="entry name" value="Glyceraldehyde-3-phosphate dehydrogenase-like, C-terminal domain"/>
    <property type="match status" value="1"/>
</dbReference>
<dbReference type="eggNOG" id="COG0673">
    <property type="taxonomic scope" value="Bacteria"/>
</dbReference>
<dbReference type="STRING" id="234267.Acid_3950"/>
<reference evidence="4" key="1">
    <citation type="submission" date="2006-10" db="EMBL/GenBank/DDBJ databases">
        <title>Complete sequence of Solibacter usitatus Ellin6076.</title>
        <authorList>
            <consortium name="US DOE Joint Genome Institute"/>
            <person name="Copeland A."/>
            <person name="Lucas S."/>
            <person name="Lapidus A."/>
            <person name="Barry K."/>
            <person name="Detter J.C."/>
            <person name="Glavina del Rio T."/>
            <person name="Hammon N."/>
            <person name="Israni S."/>
            <person name="Dalin E."/>
            <person name="Tice H."/>
            <person name="Pitluck S."/>
            <person name="Thompson L.S."/>
            <person name="Brettin T."/>
            <person name="Bruce D."/>
            <person name="Han C."/>
            <person name="Tapia R."/>
            <person name="Gilna P."/>
            <person name="Schmutz J."/>
            <person name="Larimer F."/>
            <person name="Land M."/>
            <person name="Hauser L."/>
            <person name="Kyrpides N."/>
            <person name="Mikhailova N."/>
            <person name="Janssen P.H."/>
            <person name="Kuske C.R."/>
            <person name="Richardson P."/>
        </authorList>
    </citation>
    <scope>NUCLEOTIDE SEQUENCE</scope>
    <source>
        <strain evidence="4">Ellin6076</strain>
    </source>
</reference>
<dbReference type="GO" id="GO:0016491">
    <property type="term" value="F:oxidoreductase activity"/>
    <property type="evidence" value="ECO:0007669"/>
    <property type="project" value="UniProtKB-KW"/>
</dbReference>
<feature type="domain" description="Gfo/Idh/MocA-like oxidoreductase N-terminal" evidence="2">
    <location>
        <begin position="32"/>
        <end position="152"/>
    </location>
</feature>
<dbReference type="InParanoid" id="Q01ZJ8"/>